<gene>
    <name evidence="3" type="ORF">KQI88_15220</name>
</gene>
<keyword evidence="4" id="KW-1185">Reference proteome</keyword>
<feature type="domain" description="Copper amine oxidase-like N-terminal" evidence="2">
    <location>
        <begin position="34"/>
        <end position="140"/>
    </location>
</feature>
<evidence type="ECO:0000313" key="4">
    <source>
        <dbReference type="Proteomes" id="UP000779508"/>
    </source>
</evidence>
<protein>
    <submittedName>
        <fullName evidence="3">Copper amine oxidase N-terminal domain-containing protein</fullName>
    </submittedName>
</protein>
<dbReference type="InterPro" id="IPR012854">
    <property type="entry name" value="Cu_amine_oxidase-like_N"/>
</dbReference>
<reference evidence="3 4" key="1">
    <citation type="submission" date="2021-06" db="EMBL/GenBank/DDBJ databases">
        <authorList>
            <person name="Sun Q."/>
            <person name="Li D."/>
        </authorList>
    </citation>
    <scope>NUCLEOTIDE SEQUENCE [LARGE SCALE GENOMIC DNA]</scope>
    <source>
        <strain evidence="3 4">MSJ-5</strain>
    </source>
</reference>
<dbReference type="Proteomes" id="UP000779508">
    <property type="component" value="Unassembled WGS sequence"/>
</dbReference>
<organism evidence="3 4">
    <name type="scientific">Alkaliphilus flagellatus</name>
    <dbReference type="NCBI Taxonomy" id="2841507"/>
    <lineage>
        <taxon>Bacteria</taxon>
        <taxon>Bacillati</taxon>
        <taxon>Bacillota</taxon>
        <taxon>Clostridia</taxon>
        <taxon>Peptostreptococcales</taxon>
        <taxon>Natronincolaceae</taxon>
        <taxon>Alkaliphilus</taxon>
    </lineage>
</organism>
<sequence length="332" mass="37517">MNKKQFFLILTSIFMVMTLSSLTVFANSSIKVSVDNKILSFDSEPFIESGTTLVPMRKIFEALDADVTWVSKTQQIVATHGNNYIVLTIGSTVAEKNGTNVNLLVAPKIVNGSTFVPVRFIAEALNADVVWDSTSQTVIINSGPDVAQDTILEVIVIDNSSDISGFDFRSSYSPLELELLNKKILNDDVMPYNELLIGYENPEIAFYIIEKPKDQPGSVDGILPREEDEEKKAIDDKVEQFKTEWIGENELKNSYKVTTTQLHNAIWLHRYENSENVTLYTINNPPDSLESQKVYKKDGVEFQYIKDSEISKRYGQGLYFKRSDLKREGVIK</sequence>
<dbReference type="EMBL" id="JAHLQK010000006">
    <property type="protein sequence ID" value="MBU5677769.1"/>
    <property type="molecule type" value="Genomic_DNA"/>
</dbReference>
<feature type="chain" id="PRO_5046032571" evidence="1">
    <location>
        <begin position="27"/>
        <end position="332"/>
    </location>
</feature>
<feature type="signal peptide" evidence="1">
    <location>
        <begin position="1"/>
        <end position="26"/>
    </location>
</feature>
<dbReference type="RefSeq" id="WP_216418763.1">
    <property type="nucleotide sequence ID" value="NZ_JAHLQK010000006.1"/>
</dbReference>
<accession>A0ABS6G5L2</accession>
<evidence type="ECO:0000256" key="1">
    <source>
        <dbReference type="SAM" id="SignalP"/>
    </source>
</evidence>
<comment type="caution">
    <text evidence="3">The sequence shown here is derived from an EMBL/GenBank/DDBJ whole genome shotgun (WGS) entry which is preliminary data.</text>
</comment>
<name>A0ABS6G5L2_9FIRM</name>
<evidence type="ECO:0000313" key="3">
    <source>
        <dbReference type="EMBL" id="MBU5677769.1"/>
    </source>
</evidence>
<proteinExistence type="predicted"/>
<keyword evidence="1" id="KW-0732">Signal</keyword>
<dbReference type="Pfam" id="PF07833">
    <property type="entry name" value="Cu_amine_oxidN1"/>
    <property type="match status" value="1"/>
</dbReference>
<evidence type="ECO:0000259" key="2">
    <source>
        <dbReference type="Pfam" id="PF07833"/>
    </source>
</evidence>